<dbReference type="InterPro" id="IPR036188">
    <property type="entry name" value="FAD/NAD-bd_sf"/>
</dbReference>
<dbReference type="InterPro" id="IPR050346">
    <property type="entry name" value="FMO-like"/>
</dbReference>
<protein>
    <recommendedName>
        <fullName evidence="6">Flavin-containing monooxygenase</fullName>
    </recommendedName>
</protein>
<evidence type="ECO:0000313" key="5">
    <source>
        <dbReference type="Proteomes" id="UP001054252"/>
    </source>
</evidence>
<name>A0AAV5HNT3_9ROSI</name>
<evidence type="ECO:0000256" key="1">
    <source>
        <dbReference type="ARBA" id="ARBA00022630"/>
    </source>
</evidence>
<dbReference type="Pfam" id="PF13450">
    <property type="entry name" value="NAD_binding_8"/>
    <property type="match status" value="1"/>
</dbReference>
<organism evidence="4 5">
    <name type="scientific">Rubroshorea leprosula</name>
    <dbReference type="NCBI Taxonomy" id="152421"/>
    <lineage>
        <taxon>Eukaryota</taxon>
        <taxon>Viridiplantae</taxon>
        <taxon>Streptophyta</taxon>
        <taxon>Embryophyta</taxon>
        <taxon>Tracheophyta</taxon>
        <taxon>Spermatophyta</taxon>
        <taxon>Magnoliopsida</taxon>
        <taxon>eudicotyledons</taxon>
        <taxon>Gunneridae</taxon>
        <taxon>Pentapetalae</taxon>
        <taxon>rosids</taxon>
        <taxon>malvids</taxon>
        <taxon>Malvales</taxon>
        <taxon>Dipterocarpaceae</taxon>
        <taxon>Rubroshorea</taxon>
    </lineage>
</organism>
<evidence type="ECO:0000256" key="3">
    <source>
        <dbReference type="ARBA" id="ARBA00023002"/>
    </source>
</evidence>
<keyword evidence="2" id="KW-0274">FAD</keyword>
<dbReference type="Gene3D" id="3.50.50.60">
    <property type="entry name" value="FAD/NAD(P)-binding domain"/>
    <property type="match status" value="1"/>
</dbReference>
<comment type="caution">
    <text evidence="4">The sequence shown here is derived from an EMBL/GenBank/DDBJ whole genome shotgun (WGS) entry which is preliminary data.</text>
</comment>
<dbReference type="AlphaFoldDB" id="A0AAV5HNT3"/>
<dbReference type="PRINTS" id="PR00419">
    <property type="entry name" value="ADXRDTASE"/>
</dbReference>
<dbReference type="SUPFAM" id="SSF51905">
    <property type="entry name" value="FAD/NAD(P)-binding domain"/>
    <property type="match status" value="1"/>
</dbReference>
<sequence>MAESFKVAVIGAGTAGLLAARELRREGHLVTLFERNTKLGGIWVYDPRVETGPLGLDPTREIVHSGLYSSLLVNLPRQLMSFLDYPFSKKEECDPRTSSGHKEEGNRRRRNRLTPWSFAMVNTLSPELQSFQAWMLGGGYKCMVITTGMLNPFKIKLAL</sequence>
<reference evidence="4 5" key="1">
    <citation type="journal article" date="2021" name="Commun. Biol.">
        <title>The genome of Shorea leprosula (Dipterocarpaceae) highlights the ecological relevance of drought in aseasonal tropical rainforests.</title>
        <authorList>
            <person name="Ng K.K.S."/>
            <person name="Kobayashi M.J."/>
            <person name="Fawcett J.A."/>
            <person name="Hatakeyama M."/>
            <person name="Paape T."/>
            <person name="Ng C.H."/>
            <person name="Ang C.C."/>
            <person name="Tnah L.H."/>
            <person name="Lee C.T."/>
            <person name="Nishiyama T."/>
            <person name="Sese J."/>
            <person name="O'Brien M.J."/>
            <person name="Copetti D."/>
            <person name="Mohd Noor M.I."/>
            <person name="Ong R.C."/>
            <person name="Putra M."/>
            <person name="Sireger I.Z."/>
            <person name="Indrioko S."/>
            <person name="Kosugi Y."/>
            <person name="Izuno A."/>
            <person name="Isagi Y."/>
            <person name="Lee S.L."/>
            <person name="Shimizu K.K."/>
        </authorList>
    </citation>
    <scope>NUCLEOTIDE SEQUENCE [LARGE SCALE GENOMIC DNA]</scope>
    <source>
        <strain evidence="4">214</strain>
    </source>
</reference>
<dbReference type="Proteomes" id="UP001054252">
    <property type="component" value="Unassembled WGS sequence"/>
</dbReference>
<accession>A0AAV5HNT3</accession>
<keyword evidence="5" id="KW-1185">Reference proteome</keyword>
<evidence type="ECO:0000313" key="4">
    <source>
        <dbReference type="EMBL" id="GKU88425.1"/>
    </source>
</evidence>
<evidence type="ECO:0008006" key="6">
    <source>
        <dbReference type="Google" id="ProtNLM"/>
    </source>
</evidence>
<proteinExistence type="predicted"/>
<dbReference type="GO" id="GO:0016491">
    <property type="term" value="F:oxidoreductase activity"/>
    <property type="evidence" value="ECO:0007669"/>
    <property type="project" value="UniProtKB-KW"/>
</dbReference>
<keyword evidence="3" id="KW-0560">Oxidoreductase</keyword>
<dbReference type="EMBL" id="BPVZ01000002">
    <property type="protein sequence ID" value="GKU88425.1"/>
    <property type="molecule type" value="Genomic_DNA"/>
</dbReference>
<gene>
    <name evidence="4" type="ORF">SLEP1_g2693</name>
</gene>
<keyword evidence="1" id="KW-0285">Flavoprotein</keyword>
<dbReference type="PANTHER" id="PTHR23023">
    <property type="entry name" value="DIMETHYLANILINE MONOOXYGENASE"/>
    <property type="match status" value="1"/>
</dbReference>
<evidence type="ECO:0000256" key="2">
    <source>
        <dbReference type="ARBA" id="ARBA00022827"/>
    </source>
</evidence>